<dbReference type="InterPro" id="IPR021812">
    <property type="entry name" value="DUF3391"/>
</dbReference>
<dbReference type="PANTHER" id="PTHR43155:SF2">
    <property type="entry name" value="CYCLIC DI-GMP PHOSPHODIESTERASE PA4108"/>
    <property type="match status" value="1"/>
</dbReference>
<dbReference type="RefSeq" id="WP_192376366.1">
    <property type="nucleotide sequence ID" value="NZ_CAJHIV010000001.1"/>
</dbReference>
<dbReference type="InterPro" id="IPR003607">
    <property type="entry name" value="HD/PDEase_dom"/>
</dbReference>
<proteinExistence type="predicted"/>
<accession>A0ABR9D7B2</accession>
<dbReference type="Gene3D" id="1.10.3210.10">
    <property type="entry name" value="Hypothetical protein af1432"/>
    <property type="match status" value="1"/>
</dbReference>
<reference evidence="2 3" key="1">
    <citation type="submission" date="2020-09" db="EMBL/GenBank/DDBJ databases">
        <title>Methylomonas albis sp. nov. and Methylomonas fluvii sp. nov.: Two cold-adapted methanotrophs from the River Elbe and an amended description of Methylovulum psychrotolerans strain Eb1.</title>
        <authorList>
            <person name="Bussmann I.K."/>
            <person name="Klings K.-W."/>
            <person name="Warnstedt J."/>
            <person name="Hoppert M."/>
            <person name="Saborowski A."/>
            <person name="Horn F."/>
            <person name="Liebner S."/>
        </authorList>
    </citation>
    <scope>NUCLEOTIDE SEQUENCE [LARGE SCALE GENOMIC DNA]</scope>
    <source>
        <strain evidence="2 3">EbA</strain>
    </source>
</reference>
<evidence type="ECO:0000313" key="3">
    <source>
        <dbReference type="Proteomes" id="UP000652176"/>
    </source>
</evidence>
<keyword evidence="3" id="KW-1185">Reference proteome</keyword>
<dbReference type="Proteomes" id="UP000652176">
    <property type="component" value="Unassembled WGS sequence"/>
</dbReference>
<dbReference type="CDD" id="cd00077">
    <property type="entry name" value="HDc"/>
    <property type="match status" value="1"/>
</dbReference>
<dbReference type="InterPro" id="IPR037522">
    <property type="entry name" value="HD_GYP_dom"/>
</dbReference>
<dbReference type="InterPro" id="IPR006675">
    <property type="entry name" value="HDIG_dom"/>
</dbReference>
<evidence type="ECO:0000259" key="1">
    <source>
        <dbReference type="PROSITE" id="PS51832"/>
    </source>
</evidence>
<gene>
    <name evidence="2" type="ORF">IE877_20030</name>
</gene>
<feature type="domain" description="HD-GYP" evidence="1">
    <location>
        <begin position="141"/>
        <end position="337"/>
    </location>
</feature>
<dbReference type="Pfam" id="PF13487">
    <property type="entry name" value="HD_5"/>
    <property type="match status" value="1"/>
</dbReference>
<dbReference type="NCBIfam" id="TIGR00277">
    <property type="entry name" value="HDIG"/>
    <property type="match status" value="1"/>
</dbReference>
<name>A0ABR9D7B2_9GAMM</name>
<protein>
    <submittedName>
        <fullName evidence="2">HD-GYP domain-containing protein</fullName>
    </submittedName>
</protein>
<evidence type="ECO:0000313" key="2">
    <source>
        <dbReference type="EMBL" id="MBD9358134.1"/>
    </source>
</evidence>
<dbReference type="PANTHER" id="PTHR43155">
    <property type="entry name" value="CYCLIC DI-GMP PHOSPHODIESTERASE PA4108-RELATED"/>
    <property type="match status" value="1"/>
</dbReference>
<comment type="caution">
    <text evidence="2">The sequence shown here is derived from an EMBL/GenBank/DDBJ whole genome shotgun (WGS) entry which is preliminary data.</text>
</comment>
<dbReference type="SUPFAM" id="SSF109604">
    <property type="entry name" value="HD-domain/PDEase-like"/>
    <property type="match status" value="1"/>
</dbReference>
<dbReference type="EMBL" id="JACXSS010000001">
    <property type="protein sequence ID" value="MBD9358134.1"/>
    <property type="molecule type" value="Genomic_DNA"/>
</dbReference>
<organism evidence="2 3">
    <name type="scientific">Methylomonas albis</name>
    <dbReference type="NCBI Taxonomy" id="1854563"/>
    <lineage>
        <taxon>Bacteria</taxon>
        <taxon>Pseudomonadati</taxon>
        <taxon>Pseudomonadota</taxon>
        <taxon>Gammaproteobacteria</taxon>
        <taxon>Methylococcales</taxon>
        <taxon>Methylococcaceae</taxon>
        <taxon>Methylomonas</taxon>
    </lineage>
</organism>
<sequence>MIKKIDVTDLKPKMFIHDINCPWIEHPFLRDSFVVESDHDIEKIAAYGIRQVYIDTALGPDMPEAPTVHEIHKQLDERMQHLGRTLKRVPPPLISVEKERVKAKQVCREANRIVHNVLQDCRLGKQVELEQVEPVVSNIVDSIFRNPDAIVSLLRIKQADRYTFQHSVAVGTLLISFCRALGIDRKTIEMVGLGGLLHDIGKMQVPNNILNKPGKLTESEFEIMKNHVRDGCLVLEKTPGMSPIALSVAAEHHECYDGSGYPLGLKGDEISLYGQMAAVVDVYDALTSTRIYHVGIEPTEVLRKLLEWSDHHFNLTMVHQFIRSIGIYPVGTLVRLESGYLAVVVEQHHENLLHPRVRAVFNSRSRSYMPPRDFDLSKPGCNDRIASFEVPSRWGVDPGRFI</sequence>
<dbReference type="SMART" id="SM00471">
    <property type="entry name" value="HDc"/>
    <property type="match status" value="1"/>
</dbReference>
<dbReference type="Pfam" id="PF11871">
    <property type="entry name" value="DUF3391"/>
    <property type="match status" value="1"/>
</dbReference>
<dbReference type="PROSITE" id="PS51832">
    <property type="entry name" value="HD_GYP"/>
    <property type="match status" value="1"/>
</dbReference>